<dbReference type="NCBIfam" id="TIGR00797">
    <property type="entry name" value="matE"/>
    <property type="match status" value="1"/>
</dbReference>
<proteinExistence type="inferred from homology"/>
<name>A0ABS2QEE5_9BACI</name>
<keyword evidence="10" id="KW-1185">Reference proteome</keyword>
<feature type="transmembrane region" description="Helical" evidence="8">
    <location>
        <begin position="92"/>
        <end position="114"/>
    </location>
</feature>
<keyword evidence="3" id="KW-0813">Transport</keyword>
<feature type="transmembrane region" description="Helical" evidence="8">
    <location>
        <begin position="313"/>
        <end position="334"/>
    </location>
</feature>
<evidence type="ECO:0000256" key="2">
    <source>
        <dbReference type="ARBA" id="ARBA00010199"/>
    </source>
</evidence>
<keyword evidence="6 8" id="KW-1133">Transmembrane helix</keyword>
<accession>A0ABS2QEE5</accession>
<comment type="subcellular location">
    <subcellularLocation>
        <location evidence="1">Cell membrane</location>
        <topology evidence="1">Multi-pass membrane protein</topology>
    </subcellularLocation>
</comment>
<organism evidence="9 10">
    <name type="scientific">Peribacillus deserti</name>
    <dbReference type="NCBI Taxonomy" id="673318"/>
    <lineage>
        <taxon>Bacteria</taxon>
        <taxon>Bacillati</taxon>
        <taxon>Bacillota</taxon>
        <taxon>Bacilli</taxon>
        <taxon>Bacillales</taxon>
        <taxon>Bacillaceae</taxon>
        <taxon>Peribacillus</taxon>
    </lineage>
</organism>
<dbReference type="InterPro" id="IPR048279">
    <property type="entry name" value="MdtK-like"/>
</dbReference>
<keyword evidence="4" id="KW-1003">Cell membrane</keyword>
<evidence type="ECO:0000256" key="7">
    <source>
        <dbReference type="ARBA" id="ARBA00023136"/>
    </source>
</evidence>
<evidence type="ECO:0000256" key="8">
    <source>
        <dbReference type="SAM" id="Phobius"/>
    </source>
</evidence>
<feature type="transmembrane region" description="Helical" evidence="8">
    <location>
        <begin position="134"/>
        <end position="156"/>
    </location>
</feature>
<feature type="transmembrane region" description="Helical" evidence="8">
    <location>
        <begin position="15"/>
        <end position="35"/>
    </location>
</feature>
<evidence type="ECO:0000256" key="4">
    <source>
        <dbReference type="ARBA" id="ARBA00022475"/>
    </source>
</evidence>
<evidence type="ECO:0000256" key="6">
    <source>
        <dbReference type="ARBA" id="ARBA00022989"/>
    </source>
</evidence>
<feature type="transmembrane region" description="Helical" evidence="8">
    <location>
        <begin position="47"/>
        <end position="71"/>
    </location>
</feature>
<feature type="transmembrane region" description="Helical" evidence="8">
    <location>
        <begin position="168"/>
        <end position="187"/>
    </location>
</feature>
<evidence type="ECO:0000313" key="9">
    <source>
        <dbReference type="EMBL" id="MBM7691360.1"/>
    </source>
</evidence>
<reference evidence="9 10" key="1">
    <citation type="submission" date="2021-01" db="EMBL/GenBank/DDBJ databases">
        <title>Genomic Encyclopedia of Type Strains, Phase IV (KMG-IV): sequencing the most valuable type-strain genomes for metagenomic binning, comparative biology and taxonomic classification.</title>
        <authorList>
            <person name="Goeker M."/>
        </authorList>
    </citation>
    <scope>NUCLEOTIDE SEQUENCE [LARGE SCALE GENOMIC DNA]</scope>
    <source>
        <strain evidence="9 10">DSM 105482</strain>
    </source>
</reference>
<dbReference type="EMBL" id="JAFBFI010000002">
    <property type="protein sequence ID" value="MBM7691360.1"/>
    <property type="molecule type" value="Genomic_DNA"/>
</dbReference>
<dbReference type="PANTHER" id="PTHR43549:SF3">
    <property type="entry name" value="MULTIDRUG RESISTANCE PROTEIN YPNP-RELATED"/>
    <property type="match status" value="1"/>
</dbReference>
<comment type="caution">
    <text evidence="9">The sequence shown here is derived from an EMBL/GenBank/DDBJ whole genome shotgun (WGS) entry which is preliminary data.</text>
</comment>
<feature type="transmembrane region" description="Helical" evidence="8">
    <location>
        <begin position="382"/>
        <end position="399"/>
    </location>
</feature>
<dbReference type="Pfam" id="PF01554">
    <property type="entry name" value="MatE"/>
    <property type="match status" value="2"/>
</dbReference>
<feature type="transmembrane region" description="Helical" evidence="8">
    <location>
        <begin position="354"/>
        <end position="375"/>
    </location>
</feature>
<keyword evidence="7 8" id="KW-0472">Membrane</keyword>
<dbReference type="CDD" id="cd13138">
    <property type="entry name" value="MATE_yoeA_like"/>
    <property type="match status" value="1"/>
</dbReference>
<dbReference type="InterPro" id="IPR052031">
    <property type="entry name" value="Membrane_Transporter-Flippase"/>
</dbReference>
<protein>
    <submittedName>
        <fullName evidence="9">MATE family efflux protein</fullName>
    </submittedName>
</protein>
<dbReference type="RefSeq" id="WP_204538750.1">
    <property type="nucleotide sequence ID" value="NZ_JAFBFI010000002.1"/>
</dbReference>
<feature type="transmembrane region" description="Helical" evidence="8">
    <location>
        <begin position="193"/>
        <end position="214"/>
    </location>
</feature>
<sequence length="442" mass="48387">MVQHDFTSGNLFKKLIVFSTPILLANLLQTSYQFIDSLWVGNLIGSSALGAVSVSSTVIFTILSFIIGINNAALTILSQAKGRDNEEGLKRYLNGFVVILFSLSLVLGAAGFLLSEFILKLMGTPAEVIPQAVSYLQINLIGIVFLFGYNFIGTILRAMGNSKAPLRFILMAVILNTVLDPIFISVFDLGIEGAAYATILSQGFSFFYGLIYIIRQKIMPLSLPKIPGKEETFMILKLGIPSGLQMSVISAGLMAIMSVVTSYGNSVVAGFGAAQRLDSILMLPAHALGTAVNSMAGQNIGKSRWDRVHKISLYAVIYNLLIMLSIALFVFLFAEWGIRLFIEDKEAVAFGTQYLKIICFFYPFLGINFILNGVVRASGAMMAVLVLNIISFWVLRFPLTYLCSNLFGSSGIGIGMGASFFISSIFAVLYYRYGTWKEKKIF</sequence>
<dbReference type="InterPro" id="IPR002528">
    <property type="entry name" value="MATE_fam"/>
</dbReference>
<evidence type="ECO:0000313" key="10">
    <source>
        <dbReference type="Proteomes" id="UP000823486"/>
    </source>
</evidence>
<dbReference type="PANTHER" id="PTHR43549">
    <property type="entry name" value="MULTIDRUG RESISTANCE PROTEIN YPNP-RELATED"/>
    <property type="match status" value="1"/>
</dbReference>
<evidence type="ECO:0000256" key="1">
    <source>
        <dbReference type="ARBA" id="ARBA00004651"/>
    </source>
</evidence>
<keyword evidence="5 8" id="KW-0812">Transmembrane</keyword>
<comment type="similarity">
    <text evidence="2">Belongs to the multi antimicrobial extrusion (MATE) (TC 2.A.66.1) family.</text>
</comment>
<dbReference type="Proteomes" id="UP000823486">
    <property type="component" value="Unassembled WGS sequence"/>
</dbReference>
<gene>
    <name evidence="9" type="ORF">JOC77_000765</name>
</gene>
<dbReference type="PIRSF" id="PIRSF006603">
    <property type="entry name" value="DinF"/>
    <property type="match status" value="1"/>
</dbReference>
<evidence type="ECO:0000256" key="5">
    <source>
        <dbReference type="ARBA" id="ARBA00022692"/>
    </source>
</evidence>
<evidence type="ECO:0000256" key="3">
    <source>
        <dbReference type="ARBA" id="ARBA00022448"/>
    </source>
</evidence>
<feature type="transmembrane region" description="Helical" evidence="8">
    <location>
        <begin position="411"/>
        <end position="431"/>
    </location>
</feature>